<reference evidence="1" key="1">
    <citation type="journal article" date="2022" name="Cell Host Microbe">
        <title>Colonization of the live biotherapeutic product VE303 and modulation of the microbiota and metabolites in healthy volunteers.</title>
        <authorList>
            <person name="Dsouza M."/>
            <person name="Menon R."/>
            <person name="Crossette E."/>
            <person name="Bhattarai S.K."/>
            <person name="Schneider J."/>
            <person name="Kim Y.G."/>
            <person name="Reddy S."/>
            <person name="Caballero S."/>
            <person name="Felix C."/>
            <person name="Cornacchione L."/>
            <person name="Hendrickson J."/>
            <person name="Watson A.R."/>
            <person name="Minot S.S."/>
            <person name="Greenfield N."/>
            <person name="Schopf L."/>
            <person name="Szabady R."/>
            <person name="Patarroyo J."/>
            <person name="Smith W."/>
            <person name="Harrison P."/>
            <person name="Kuijper E.J."/>
            <person name="Kelly C.P."/>
            <person name="Olle B."/>
            <person name="Bobilev D."/>
            <person name="Silber J.L."/>
            <person name="Bucci V."/>
            <person name="Roberts B."/>
            <person name="Faith J."/>
            <person name="Norman J.M."/>
        </authorList>
    </citation>
    <scope>NUCLEOTIDE SEQUENCE</scope>
    <source>
        <strain evidence="1">VE303-04</strain>
    </source>
</reference>
<gene>
    <name evidence="1" type="ORF">K5I21_14995</name>
    <name evidence="2" type="ORF">PM006_16240</name>
</gene>
<reference evidence="2" key="2">
    <citation type="submission" date="2023-01" db="EMBL/GenBank/DDBJ databases">
        <title>Human gut microbiome strain richness.</title>
        <authorList>
            <person name="Chen-Liaw A."/>
        </authorList>
    </citation>
    <scope>NUCLEOTIDE SEQUENCE</scope>
    <source>
        <strain evidence="2">B1_m1001713B170214d0_201011</strain>
    </source>
</reference>
<comment type="caution">
    <text evidence="1">The sequence shown here is derived from an EMBL/GenBank/DDBJ whole genome shotgun (WGS) entry which is preliminary data.</text>
</comment>
<evidence type="ECO:0000313" key="2">
    <source>
        <dbReference type="EMBL" id="MDB2001749.1"/>
    </source>
</evidence>
<dbReference type="EMBL" id="JAQLGM010000047">
    <property type="protein sequence ID" value="MDB2001749.1"/>
    <property type="molecule type" value="Genomic_DNA"/>
</dbReference>
<organism evidence="1 3">
    <name type="scientific">Clostridium symbiosum</name>
    <name type="common">Bacteroides symbiosus</name>
    <dbReference type="NCBI Taxonomy" id="1512"/>
    <lineage>
        <taxon>Bacteria</taxon>
        <taxon>Bacillati</taxon>
        <taxon>Bacillota</taxon>
        <taxon>Clostridia</taxon>
        <taxon>Lachnospirales</taxon>
        <taxon>Lachnospiraceae</taxon>
        <taxon>Otoolea</taxon>
    </lineage>
</organism>
<protein>
    <submittedName>
        <fullName evidence="1">Uncharacterized protein</fullName>
    </submittedName>
</protein>
<dbReference type="EMBL" id="JAINVB010000001">
    <property type="protein sequence ID" value="MCK0087160.1"/>
    <property type="molecule type" value="Genomic_DNA"/>
</dbReference>
<proteinExistence type="predicted"/>
<evidence type="ECO:0000313" key="1">
    <source>
        <dbReference type="EMBL" id="MCK0087160.1"/>
    </source>
</evidence>
<accession>A0AAW5F5K6</accession>
<dbReference type="Proteomes" id="UP001203136">
    <property type="component" value="Unassembled WGS sequence"/>
</dbReference>
<dbReference type="Proteomes" id="UP001300871">
    <property type="component" value="Unassembled WGS sequence"/>
</dbReference>
<sequence>MLEFPKPVMKMSELQKMGFPETYLKRAYGDKNQTFATKMNPALTKSPVIFDTAGFKIWWEKQIEAQVRSMPRRRGR</sequence>
<dbReference type="AlphaFoldDB" id="A0AAW5F5K6"/>
<dbReference type="RefSeq" id="WP_003502999.1">
    <property type="nucleotide sequence ID" value="NZ_BAABZD010000005.1"/>
</dbReference>
<name>A0AAW5F5K6_CLOSY</name>
<evidence type="ECO:0000313" key="3">
    <source>
        <dbReference type="Proteomes" id="UP001203136"/>
    </source>
</evidence>